<protein>
    <submittedName>
        <fullName evidence="2">Uncharacterized protein</fullName>
    </submittedName>
</protein>
<evidence type="ECO:0000313" key="2">
    <source>
        <dbReference type="EMBL" id="MEQ2215412.1"/>
    </source>
</evidence>
<gene>
    <name evidence="2" type="ORF">XENOCAPTIV_000704</name>
</gene>
<proteinExistence type="predicted"/>
<organism evidence="2 3">
    <name type="scientific">Xenoophorus captivus</name>
    <dbReference type="NCBI Taxonomy" id="1517983"/>
    <lineage>
        <taxon>Eukaryota</taxon>
        <taxon>Metazoa</taxon>
        <taxon>Chordata</taxon>
        <taxon>Craniata</taxon>
        <taxon>Vertebrata</taxon>
        <taxon>Euteleostomi</taxon>
        <taxon>Actinopterygii</taxon>
        <taxon>Neopterygii</taxon>
        <taxon>Teleostei</taxon>
        <taxon>Neoteleostei</taxon>
        <taxon>Acanthomorphata</taxon>
        <taxon>Ovalentaria</taxon>
        <taxon>Atherinomorphae</taxon>
        <taxon>Cyprinodontiformes</taxon>
        <taxon>Goodeidae</taxon>
        <taxon>Xenoophorus</taxon>
    </lineage>
</organism>
<feature type="non-terminal residue" evidence="2">
    <location>
        <position position="1"/>
    </location>
</feature>
<sequence length="122" mass="13598">AICRQPHASPEVHQSLEESSSAPTLCPAGLHEDPGESRTPAHVQTQRRLDWTLQDLQQRIQKHTEVEVVDLVLKLKDKLSQAEREQLPVRPGTLSKLQSHIEAVILALPEDLQGILQKPPTS</sequence>
<keyword evidence="3" id="KW-1185">Reference proteome</keyword>
<dbReference type="EMBL" id="JAHRIN010068283">
    <property type="protein sequence ID" value="MEQ2215412.1"/>
    <property type="molecule type" value="Genomic_DNA"/>
</dbReference>
<dbReference type="Proteomes" id="UP001434883">
    <property type="component" value="Unassembled WGS sequence"/>
</dbReference>
<evidence type="ECO:0000313" key="3">
    <source>
        <dbReference type="Proteomes" id="UP001434883"/>
    </source>
</evidence>
<feature type="region of interest" description="Disordered" evidence="1">
    <location>
        <begin position="1"/>
        <end position="42"/>
    </location>
</feature>
<reference evidence="2 3" key="1">
    <citation type="submission" date="2021-06" db="EMBL/GenBank/DDBJ databases">
        <authorList>
            <person name="Palmer J.M."/>
        </authorList>
    </citation>
    <scope>NUCLEOTIDE SEQUENCE [LARGE SCALE GENOMIC DNA]</scope>
    <source>
        <strain evidence="2 3">XC_2019</strain>
        <tissue evidence="2">Muscle</tissue>
    </source>
</reference>
<name>A0ABV0S692_9TELE</name>
<accession>A0ABV0S692</accession>
<comment type="caution">
    <text evidence="2">The sequence shown here is derived from an EMBL/GenBank/DDBJ whole genome shotgun (WGS) entry which is preliminary data.</text>
</comment>
<evidence type="ECO:0000256" key="1">
    <source>
        <dbReference type="SAM" id="MobiDB-lite"/>
    </source>
</evidence>